<reference evidence="2" key="1">
    <citation type="submission" date="2011-12" db="EMBL/GenBank/DDBJ databases">
        <title>The complete genome of chromosome of Sulfobacillus acidophilus DSM 10332.</title>
        <authorList>
            <person name="Lucas S."/>
            <person name="Han J."/>
            <person name="Lapidus A."/>
            <person name="Bruce D."/>
            <person name="Goodwin L."/>
            <person name="Pitluck S."/>
            <person name="Peters L."/>
            <person name="Kyrpides N."/>
            <person name="Mavromatis K."/>
            <person name="Ivanova N."/>
            <person name="Mikhailova N."/>
            <person name="Chertkov O."/>
            <person name="Saunders E."/>
            <person name="Detter J.C."/>
            <person name="Tapia R."/>
            <person name="Han C."/>
            <person name="Land M."/>
            <person name="Hauser L."/>
            <person name="Markowitz V."/>
            <person name="Cheng J.-F."/>
            <person name="Hugenholtz P."/>
            <person name="Woyke T."/>
            <person name="Wu D."/>
            <person name="Pukall R."/>
            <person name="Gehrich-Schroeter G."/>
            <person name="Schneider S."/>
            <person name="Klenk H.-P."/>
            <person name="Eisen J.A."/>
        </authorList>
    </citation>
    <scope>NUCLEOTIDE SEQUENCE [LARGE SCALE GENOMIC DNA]</scope>
    <source>
        <strain evidence="2">ATCC 700253 / DSM 10332 / NAL</strain>
    </source>
</reference>
<accession>G8TUI0</accession>
<evidence type="ECO:0000313" key="1">
    <source>
        <dbReference type="EMBL" id="AEW04627.1"/>
    </source>
</evidence>
<dbReference type="STRING" id="679936.Sulac_1127"/>
<dbReference type="KEGG" id="sap:Sulac_1127"/>
<dbReference type="PATRIC" id="fig|679936.5.peg.1187"/>
<evidence type="ECO:0000313" key="2">
    <source>
        <dbReference type="Proteomes" id="UP000005439"/>
    </source>
</evidence>
<dbReference type="EMBL" id="CP003179">
    <property type="protein sequence ID" value="AEW04627.1"/>
    <property type="molecule type" value="Genomic_DNA"/>
</dbReference>
<reference evidence="1 2" key="2">
    <citation type="journal article" date="2012" name="Stand. Genomic Sci.">
        <title>Complete genome sequence of the moderately thermophilic mineral-sulfide-oxidizing firmicute Sulfobacillus acidophilus type strain (NAL(T)).</title>
        <authorList>
            <person name="Anderson I."/>
            <person name="Chertkov O."/>
            <person name="Chen A."/>
            <person name="Saunders E."/>
            <person name="Lapidus A."/>
            <person name="Nolan M."/>
            <person name="Lucas S."/>
            <person name="Hammon N."/>
            <person name="Deshpande S."/>
            <person name="Cheng J.F."/>
            <person name="Han C."/>
            <person name="Tapia R."/>
            <person name="Goodwin L.A."/>
            <person name="Pitluck S."/>
            <person name="Liolios K."/>
            <person name="Pagani I."/>
            <person name="Ivanova N."/>
            <person name="Mikhailova N."/>
            <person name="Pati A."/>
            <person name="Palaniappan K."/>
            <person name="Land M."/>
            <person name="Pan C."/>
            <person name="Rohde M."/>
            <person name="Pukall R."/>
            <person name="Goker M."/>
            <person name="Detter J.C."/>
            <person name="Woyke T."/>
            <person name="Bristow J."/>
            <person name="Eisen J.A."/>
            <person name="Markowitz V."/>
            <person name="Hugenholtz P."/>
            <person name="Kyrpides N.C."/>
            <person name="Klenk H.P."/>
            <person name="Mavromatis K."/>
        </authorList>
    </citation>
    <scope>NUCLEOTIDE SEQUENCE [LARGE SCALE GENOMIC DNA]</scope>
    <source>
        <strain evidence="2">ATCC 700253 / DSM 10332 / NAL</strain>
    </source>
</reference>
<dbReference type="AlphaFoldDB" id="G8TUI0"/>
<sequence length="89" mass="9882">MIRLTVSPSTFEDIVAKRTNTLVYRENGKMIATKEILSLSVEGVAWRYAIVEVTDVLAATDLRGVRDSDDSPIPSDAVVLFIQLKTWQG</sequence>
<keyword evidence="2" id="KW-1185">Reference proteome</keyword>
<name>G8TUI0_SULAD</name>
<dbReference type="Proteomes" id="UP000005439">
    <property type="component" value="Chromosome"/>
</dbReference>
<proteinExistence type="predicted"/>
<protein>
    <submittedName>
        <fullName evidence="1">Uncharacterized protein</fullName>
    </submittedName>
</protein>
<dbReference type="HOGENOM" id="CLU_2453497_0_0_9"/>
<organism evidence="1 2">
    <name type="scientific">Sulfobacillus acidophilus (strain ATCC 700253 / DSM 10332 / NAL)</name>
    <dbReference type="NCBI Taxonomy" id="679936"/>
    <lineage>
        <taxon>Bacteria</taxon>
        <taxon>Bacillati</taxon>
        <taxon>Bacillota</taxon>
        <taxon>Clostridia</taxon>
        <taxon>Eubacteriales</taxon>
        <taxon>Clostridiales Family XVII. Incertae Sedis</taxon>
        <taxon>Sulfobacillus</taxon>
    </lineage>
</organism>
<gene>
    <name evidence="1" type="ordered locus">Sulac_1127</name>
</gene>